<gene>
    <name evidence="1" type="ORF">B0J11DRAFT_108125</name>
</gene>
<accession>A0A9P9IDS4</accession>
<dbReference type="Pfam" id="PF13489">
    <property type="entry name" value="Methyltransf_23"/>
    <property type="match status" value="1"/>
</dbReference>
<dbReference type="GO" id="GO:0008168">
    <property type="term" value="F:methyltransferase activity"/>
    <property type="evidence" value="ECO:0007669"/>
    <property type="project" value="UniProtKB-KW"/>
</dbReference>
<dbReference type="Gene3D" id="3.40.50.150">
    <property type="entry name" value="Vaccinia Virus protein VP39"/>
    <property type="match status" value="1"/>
</dbReference>
<dbReference type="InterPro" id="IPR052356">
    <property type="entry name" value="Thiol_S-MT"/>
</dbReference>
<evidence type="ECO:0000313" key="1">
    <source>
        <dbReference type="EMBL" id="KAH7117046.1"/>
    </source>
</evidence>
<name>A0A9P9IDS4_9PLEO</name>
<dbReference type="Proteomes" id="UP000700596">
    <property type="component" value="Unassembled WGS sequence"/>
</dbReference>
<comment type="caution">
    <text evidence="1">The sequence shown here is derived from an EMBL/GenBank/DDBJ whole genome shotgun (WGS) entry which is preliminary data.</text>
</comment>
<dbReference type="EMBL" id="JAGMWT010000014">
    <property type="protein sequence ID" value="KAH7117046.1"/>
    <property type="molecule type" value="Genomic_DNA"/>
</dbReference>
<protein>
    <submittedName>
        <fullName evidence="1">S-adenosyl-L-methionine-dependent methyltransferase</fullName>
    </submittedName>
</protein>
<dbReference type="GO" id="GO:0032259">
    <property type="term" value="P:methylation"/>
    <property type="evidence" value="ECO:0007669"/>
    <property type="project" value="UniProtKB-KW"/>
</dbReference>
<dbReference type="CDD" id="cd02440">
    <property type="entry name" value="AdoMet_MTases"/>
    <property type="match status" value="1"/>
</dbReference>
<dbReference type="InterPro" id="IPR029063">
    <property type="entry name" value="SAM-dependent_MTases_sf"/>
</dbReference>
<keyword evidence="1" id="KW-0489">Methyltransferase</keyword>
<keyword evidence="1" id="KW-0808">Transferase</keyword>
<dbReference type="SUPFAM" id="SSF53335">
    <property type="entry name" value="S-adenosyl-L-methionine-dependent methyltransferases"/>
    <property type="match status" value="1"/>
</dbReference>
<keyword evidence="2" id="KW-1185">Reference proteome</keyword>
<sequence>MPPPAWIVDNIPTLLRPSILLSMSIYHFFMTIYEVSIIEFQPWKLFELTALRFRAFARLWKDKGKEMSSEMPGNTFHLLAQCSGIVLDIGPGSGEMLSRFNSSQIAAIYGPEPAKDLHPSLLKNAEKAGFGNKYHALLCGAEPESLIPALHRSGILGRSGTGGTAEDGVFDEICCVRVLCGVPRPQETIRGLYALLKPGGRMVVCEHVVNPWRTEGSFLARFMQIVYTVLGWAFFMGGCELQRHTEKFLKEAGDWEQFELEYVGAQDAIPFVVGELIKKR</sequence>
<dbReference type="AlphaFoldDB" id="A0A9P9IDS4"/>
<dbReference type="PANTHER" id="PTHR45036:SF1">
    <property type="entry name" value="METHYLTRANSFERASE LIKE 7A"/>
    <property type="match status" value="1"/>
</dbReference>
<organism evidence="1 2">
    <name type="scientific">Dendryphion nanum</name>
    <dbReference type="NCBI Taxonomy" id="256645"/>
    <lineage>
        <taxon>Eukaryota</taxon>
        <taxon>Fungi</taxon>
        <taxon>Dikarya</taxon>
        <taxon>Ascomycota</taxon>
        <taxon>Pezizomycotina</taxon>
        <taxon>Dothideomycetes</taxon>
        <taxon>Pleosporomycetidae</taxon>
        <taxon>Pleosporales</taxon>
        <taxon>Torulaceae</taxon>
        <taxon>Dendryphion</taxon>
    </lineage>
</organism>
<dbReference type="OrthoDB" id="540004at2759"/>
<reference evidence="1" key="1">
    <citation type="journal article" date="2021" name="Nat. Commun.">
        <title>Genetic determinants of endophytism in the Arabidopsis root mycobiome.</title>
        <authorList>
            <person name="Mesny F."/>
            <person name="Miyauchi S."/>
            <person name="Thiergart T."/>
            <person name="Pickel B."/>
            <person name="Atanasova L."/>
            <person name="Karlsson M."/>
            <person name="Huettel B."/>
            <person name="Barry K.W."/>
            <person name="Haridas S."/>
            <person name="Chen C."/>
            <person name="Bauer D."/>
            <person name="Andreopoulos W."/>
            <person name="Pangilinan J."/>
            <person name="LaButti K."/>
            <person name="Riley R."/>
            <person name="Lipzen A."/>
            <person name="Clum A."/>
            <person name="Drula E."/>
            <person name="Henrissat B."/>
            <person name="Kohler A."/>
            <person name="Grigoriev I.V."/>
            <person name="Martin F.M."/>
            <person name="Hacquard S."/>
        </authorList>
    </citation>
    <scope>NUCLEOTIDE SEQUENCE</scope>
    <source>
        <strain evidence="1">MPI-CAGE-CH-0243</strain>
    </source>
</reference>
<proteinExistence type="predicted"/>
<evidence type="ECO:0000313" key="2">
    <source>
        <dbReference type="Proteomes" id="UP000700596"/>
    </source>
</evidence>
<dbReference type="PANTHER" id="PTHR45036">
    <property type="entry name" value="METHYLTRANSFERASE LIKE 7B"/>
    <property type="match status" value="1"/>
</dbReference>